<dbReference type="Proteomes" id="UP001055879">
    <property type="component" value="Linkage Group LG12"/>
</dbReference>
<gene>
    <name evidence="1" type="ORF">L6452_34248</name>
</gene>
<name>A0ACB8YIC9_ARCLA</name>
<proteinExistence type="predicted"/>
<dbReference type="EMBL" id="CM042058">
    <property type="protein sequence ID" value="KAI3685017.1"/>
    <property type="molecule type" value="Genomic_DNA"/>
</dbReference>
<sequence>MEVWEIALSRHNTFLDDGSGDNLPASLTLSNNGDKDSEKDMDIQLWDNPDFFDTGLSPYKADKELCNDAFVGEDDMLHDDVFHGMADEQGYVPDVEKQNDEGRGRFF</sequence>
<evidence type="ECO:0000313" key="2">
    <source>
        <dbReference type="Proteomes" id="UP001055879"/>
    </source>
</evidence>
<evidence type="ECO:0000313" key="1">
    <source>
        <dbReference type="EMBL" id="KAI3685017.1"/>
    </source>
</evidence>
<comment type="caution">
    <text evidence="1">The sequence shown here is derived from an EMBL/GenBank/DDBJ whole genome shotgun (WGS) entry which is preliminary data.</text>
</comment>
<accession>A0ACB8YIC9</accession>
<reference evidence="2" key="1">
    <citation type="journal article" date="2022" name="Mol. Ecol. Resour.">
        <title>The genomes of chicory, endive, great burdock and yacon provide insights into Asteraceae palaeo-polyploidization history and plant inulin production.</title>
        <authorList>
            <person name="Fan W."/>
            <person name="Wang S."/>
            <person name="Wang H."/>
            <person name="Wang A."/>
            <person name="Jiang F."/>
            <person name="Liu H."/>
            <person name="Zhao H."/>
            <person name="Xu D."/>
            <person name="Zhang Y."/>
        </authorList>
    </citation>
    <scope>NUCLEOTIDE SEQUENCE [LARGE SCALE GENOMIC DNA]</scope>
    <source>
        <strain evidence="2">cv. Niubang</strain>
    </source>
</reference>
<organism evidence="1 2">
    <name type="scientific">Arctium lappa</name>
    <name type="common">Greater burdock</name>
    <name type="synonym">Lappa major</name>
    <dbReference type="NCBI Taxonomy" id="4217"/>
    <lineage>
        <taxon>Eukaryota</taxon>
        <taxon>Viridiplantae</taxon>
        <taxon>Streptophyta</taxon>
        <taxon>Embryophyta</taxon>
        <taxon>Tracheophyta</taxon>
        <taxon>Spermatophyta</taxon>
        <taxon>Magnoliopsida</taxon>
        <taxon>eudicotyledons</taxon>
        <taxon>Gunneridae</taxon>
        <taxon>Pentapetalae</taxon>
        <taxon>asterids</taxon>
        <taxon>campanulids</taxon>
        <taxon>Asterales</taxon>
        <taxon>Asteraceae</taxon>
        <taxon>Carduoideae</taxon>
        <taxon>Cardueae</taxon>
        <taxon>Arctiinae</taxon>
        <taxon>Arctium</taxon>
    </lineage>
</organism>
<reference evidence="1 2" key="2">
    <citation type="journal article" date="2022" name="Mol. Ecol. Resour.">
        <title>The genomes of chicory, endive, great burdock and yacon provide insights into Asteraceae paleo-polyploidization history and plant inulin production.</title>
        <authorList>
            <person name="Fan W."/>
            <person name="Wang S."/>
            <person name="Wang H."/>
            <person name="Wang A."/>
            <person name="Jiang F."/>
            <person name="Liu H."/>
            <person name="Zhao H."/>
            <person name="Xu D."/>
            <person name="Zhang Y."/>
        </authorList>
    </citation>
    <scope>NUCLEOTIDE SEQUENCE [LARGE SCALE GENOMIC DNA]</scope>
    <source>
        <strain evidence="2">cv. Niubang</strain>
    </source>
</reference>
<keyword evidence="2" id="KW-1185">Reference proteome</keyword>
<protein>
    <submittedName>
        <fullName evidence="1">Uncharacterized protein</fullName>
    </submittedName>
</protein>